<feature type="region of interest" description="Disordered" evidence="1">
    <location>
        <begin position="30"/>
        <end position="77"/>
    </location>
</feature>
<organism evidence="2 3">
    <name type="scientific">Oryza meyeriana var. granulata</name>
    <dbReference type="NCBI Taxonomy" id="110450"/>
    <lineage>
        <taxon>Eukaryota</taxon>
        <taxon>Viridiplantae</taxon>
        <taxon>Streptophyta</taxon>
        <taxon>Embryophyta</taxon>
        <taxon>Tracheophyta</taxon>
        <taxon>Spermatophyta</taxon>
        <taxon>Magnoliopsida</taxon>
        <taxon>Liliopsida</taxon>
        <taxon>Poales</taxon>
        <taxon>Poaceae</taxon>
        <taxon>BOP clade</taxon>
        <taxon>Oryzoideae</taxon>
        <taxon>Oryzeae</taxon>
        <taxon>Oryzinae</taxon>
        <taxon>Oryza</taxon>
        <taxon>Oryza meyeriana</taxon>
    </lineage>
</organism>
<evidence type="ECO:0000256" key="1">
    <source>
        <dbReference type="SAM" id="MobiDB-lite"/>
    </source>
</evidence>
<dbReference type="Proteomes" id="UP000479710">
    <property type="component" value="Unassembled WGS sequence"/>
</dbReference>
<gene>
    <name evidence="2" type="ORF">E2562_008046</name>
</gene>
<evidence type="ECO:0000313" key="2">
    <source>
        <dbReference type="EMBL" id="KAF0911291.1"/>
    </source>
</evidence>
<evidence type="ECO:0000313" key="3">
    <source>
        <dbReference type="Proteomes" id="UP000479710"/>
    </source>
</evidence>
<comment type="caution">
    <text evidence="2">The sequence shown here is derived from an EMBL/GenBank/DDBJ whole genome shotgun (WGS) entry which is preliminary data.</text>
</comment>
<name>A0A6G1DFV2_9ORYZ</name>
<sequence length="139" mass="15042">MAAEFAAGAEARLCMPGQLAGGSGFRPLTAERDEVRRAPARFGQQQRRQNSGGLPRVNRHGAGMAQPGAASRGRTAWSSHTVGLSRRSIAWCSVRVVAAMDARSTRLAMMQLQMGLALAQRGRGVRWWLSRLTDQARLG</sequence>
<reference evidence="2 3" key="1">
    <citation type="submission" date="2019-11" db="EMBL/GenBank/DDBJ databases">
        <title>Whole genome sequence of Oryza granulata.</title>
        <authorList>
            <person name="Li W."/>
        </authorList>
    </citation>
    <scope>NUCLEOTIDE SEQUENCE [LARGE SCALE GENOMIC DNA]</scope>
    <source>
        <strain evidence="3">cv. Menghai</strain>
        <tissue evidence="2">Leaf</tissue>
    </source>
</reference>
<protein>
    <submittedName>
        <fullName evidence="2">Uncharacterized protein</fullName>
    </submittedName>
</protein>
<proteinExistence type="predicted"/>
<accession>A0A6G1DFV2</accession>
<dbReference type="EMBL" id="SPHZ02000006">
    <property type="protein sequence ID" value="KAF0911291.1"/>
    <property type="molecule type" value="Genomic_DNA"/>
</dbReference>
<feature type="compositionally biased region" description="Polar residues" evidence="1">
    <location>
        <begin position="43"/>
        <end position="52"/>
    </location>
</feature>
<dbReference type="AlphaFoldDB" id="A0A6G1DFV2"/>
<keyword evidence="3" id="KW-1185">Reference proteome</keyword>